<dbReference type="InterPro" id="IPR027417">
    <property type="entry name" value="P-loop_NTPase"/>
</dbReference>
<evidence type="ECO:0000313" key="12">
    <source>
        <dbReference type="Proteomes" id="UP000316181"/>
    </source>
</evidence>
<keyword evidence="3" id="KW-0378">Hydrolase</keyword>
<dbReference type="GO" id="GO:0006281">
    <property type="term" value="P:DNA repair"/>
    <property type="evidence" value="ECO:0007669"/>
    <property type="project" value="UniProtKB-KW"/>
</dbReference>
<evidence type="ECO:0000256" key="8">
    <source>
        <dbReference type="ARBA" id="ARBA00049819"/>
    </source>
</evidence>
<keyword evidence="1" id="KW-0547">Nucleotide-binding</keyword>
<dbReference type="SUPFAM" id="SSF50249">
    <property type="entry name" value="Nucleic acid-binding proteins"/>
    <property type="match status" value="1"/>
</dbReference>
<keyword evidence="7" id="KW-0234">DNA repair</keyword>
<dbReference type="InterPro" id="IPR012340">
    <property type="entry name" value="NA-bd_OB-fold"/>
</dbReference>
<dbReference type="Pfam" id="PF00270">
    <property type="entry name" value="DEAD"/>
    <property type="match status" value="1"/>
</dbReference>
<dbReference type="PANTHER" id="PTHR47964">
    <property type="entry name" value="ATP-DEPENDENT DNA HELICASE HOMOLOG RECG, CHLOROPLASTIC"/>
    <property type="match status" value="1"/>
</dbReference>
<dbReference type="Pfam" id="PF19833">
    <property type="entry name" value="RecG_dom3_C"/>
    <property type="match status" value="1"/>
</dbReference>
<dbReference type="InterPro" id="IPR001650">
    <property type="entry name" value="Helicase_C-like"/>
</dbReference>
<dbReference type="Gene3D" id="3.40.50.300">
    <property type="entry name" value="P-loop containing nucleotide triphosphate hydrolases"/>
    <property type="match status" value="2"/>
</dbReference>
<name>A0A542SN45_9MICO</name>
<dbReference type="PANTHER" id="PTHR47964:SF1">
    <property type="entry name" value="ATP-DEPENDENT DNA HELICASE HOMOLOG RECG, CHLOROPLASTIC"/>
    <property type="match status" value="1"/>
</dbReference>
<dbReference type="EMBL" id="VFNV01000001">
    <property type="protein sequence ID" value="TQK76051.1"/>
    <property type="molecule type" value="Genomic_DNA"/>
</dbReference>
<evidence type="ECO:0000313" key="11">
    <source>
        <dbReference type="EMBL" id="TQK76051.1"/>
    </source>
</evidence>
<reference evidence="11 12" key="1">
    <citation type="submission" date="2019-06" db="EMBL/GenBank/DDBJ databases">
        <title>Sequencing the genomes of 1000 actinobacteria strains.</title>
        <authorList>
            <person name="Klenk H.-P."/>
        </authorList>
    </citation>
    <scope>NUCLEOTIDE SEQUENCE [LARGE SCALE GENOMIC DNA]</scope>
    <source>
        <strain evidence="11 12">DSM 10596</strain>
    </source>
</reference>
<comment type="caution">
    <text evidence="11">The sequence shown here is derived from an EMBL/GenBank/DDBJ whole genome shotgun (WGS) entry which is preliminary data.</text>
</comment>
<keyword evidence="5" id="KW-0067">ATP-binding</keyword>
<dbReference type="Gene3D" id="2.40.50.140">
    <property type="entry name" value="Nucleic acid-binding proteins"/>
    <property type="match status" value="1"/>
</dbReference>
<keyword evidence="2" id="KW-0227">DNA damage</keyword>
<feature type="domain" description="Helicase ATP-binding" evidence="9">
    <location>
        <begin position="308"/>
        <end position="481"/>
    </location>
</feature>
<feature type="domain" description="Helicase C-terminal" evidence="10">
    <location>
        <begin position="529"/>
        <end position="690"/>
    </location>
</feature>
<dbReference type="GO" id="GO:0003678">
    <property type="term" value="F:DNA helicase activity"/>
    <property type="evidence" value="ECO:0007669"/>
    <property type="project" value="TreeGrafter"/>
</dbReference>
<dbReference type="Pfam" id="PF17191">
    <property type="entry name" value="RecG_wedge"/>
    <property type="match status" value="1"/>
</dbReference>
<dbReference type="SMART" id="SM00487">
    <property type="entry name" value="DEXDc"/>
    <property type="match status" value="1"/>
</dbReference>
<dbReference type="InterPro" id="IPR033454">
    <property type="entry name" value="RecG_wedge"/>
</dbReference>
<sequence length="757" mass="81415">MASDPTPFLDRVVTSIVRVPDATTPAQQQRAATIAQGLKGLRSMGIVTVRDLLAHTPRRYLDRSVPTDLAAIVPGEEVTVIAHVDTFTSRRAADGRMIVISVMLRDDRGGRLAVSLFTGSAYMARDWERLLRPGALGLFTGPTKMYRNMVQLTSPDWELLDEDTEYSNERIAQASDLITVYRGKGKVTSRAISHIVRDVVGQMPELDDADPIPAAVRKERNLVSLAQGYRLIHQPRNFAQKNAGQRRAKFEEAFILQAELARRRADIRSHKAIARHLRPGRLLDAFDDQLPFPLTSGQLEVGGTLAADIAGTTPMLRLLQGDVGAGKTVVALRAMLQVVDAGGQAALLAPTEVLAAQHAASIGSLMGDLARGGTLMAPEPATRVTLLTGSLGAAARKKALLDIASGQAGIVVGTHALLGDQVHFADLGLVVVDEQHRFGVDQRDALRARGETVPHTLVMTATPIPRTVAMTVFGDLEVSVLRGTPARSHDRATFVVDERRPRWMERTWQRLADEIRQGRRGFVVCPRIDPGEAVDSGEQDQPDQQSDIADEAPRDLHSVEQMVQYLGALPALAGVRIAALHGRMNGDEKDAIMAALAAGSIDVVVSTTVIEVGIDVPEATIMVVMDADRFGISQLHQLRGRVGRGQAPGICLLVSPVAPDSPAGKRIAAVAASDDGFELANVDVTLRREGDVLGQSQAGYASSLRSLRVIDDAQIIAQARADARAIVQNDPTLEGHRALAAAIAEMLAGRAEFIERA</sequence>
<dbReference type="PROSITE" id="PS51192">
    <property type="entry name" value="HELICASE_ATP_BIND_1"/>
    <property type="match status" value="1"/>
</dbReference>
<keyword evidence="6" id="KW-0238">DNA-binding</keyword>
<evidence type="ECO:0000256" key="3">
    <source>
        <dbReference type="ARBA" id="ARBA00022801"/>
    </source>
</evidence>
<evidence type="ECO:0000256" key="4">
    <source>
        <dbReference type="ARBA" id="ARBA00022806"/>
    </source>
</evidence>
<dbReference type="Pfam" id="PF00271">
    <property type="entry name" value="Helicase_C"/>
    <property type="match status" value="1"/>
</dbReference>
<dbReference type="InterPro" id="IPR014001">
    <property type="entry name" value="Helicase_ATP-bd"/>
</dbReference>
<dbReference type="InterPro" id="IPR047112">
    <property type="entry name" value="RecG/Mfd"/>
</dbReference>
<evidence type="ECO:0000256" key="7">
    <source>
        <dbReference type="ARBA" id="ARBA00023204"/>
    </source>
</evidence>
<dbReference type="GO" id="GO:0016787">
    <property type="term" value="F:hydrolase activity"/>
    <property type="evidence" value="ECO:0007669"/>
    <property type="project" value="UniProtKB-KW"/>
</dbReference>
<evidence type="ECO:0000256" key="2">
    <source>
        <dbReference type="ARBA" id="ARBA00022763"/>
    </source>
</evidence>
<evidence type="ECO:0000259" key="9">
    <source>
        <dbReference type="PROSITE" id="PS51192"/>
    </source>
</evidence>
<dbReference type="RefSeq" id="WP_211344941.1">
    <property type="nucleotide sequence ID" value="NZ_BAAATB010000008.1"/>
</dbReference>
<proteinExistence type="predicted"/>
<dbReference type="AlphaFoldDB" id="A0A542SN45"/>
<dbReference type="SMART" id="SM00490">
    <property type="entry name" value="HELICc"/>
    <property type="match status" value="1"/>
</dbReference>
<dbReference type="Proteomes" id="UP000316181">
    <property type="component" value="Unassembled WGS sequence"/>
</dbReference>
<evidence type="ECO:0000256" key="1">
    <source>
        <dbReference type="ARBA" id="ARBA00022741"/>
    </source>
</evidence>
<keyword evidence="12" id="KW-1185">Reference proteome</keyword>
<dbReference type="GO" id="GO:0003677">
    <property type="term" value="F:DNA binding"/>
    <property type="evidence" value="ECO:0007669"/>
    <property type="project" value="UniProtKB-KW"/>
</dbReference>
<dbReference type="PROSITE" id="PS51194">
    <property type="entry name" value="HELICASE_CTER"/>
    <property type="match status" value="1"/>
</dbReference>
<protein>
    <recommendedName>
        <fullName evidence="8">Probable DNA 3'-5' helicase RecG</fullName>
    </recommendedName>
</protein>
<dbReference type="InterPro" id="IPR011545">
    <property type="entry name" value="DEAD/DEAH_box_helicase_dom"/>
</dbReference>
<accession>A0A542SN45</accession>
<dbReference type="CDD" id="cd04488">
    <property type="entry name" value="RecG_wedge_OBF"/>
    <property type="match status" value="1"/>
</dbReference>
<keyword evidence="4 11" id="KW-0347">Helicase</keyword>
<evidence type="ECO:0000256" key="5">
    <source>
        <dbReference type="ARBA" id="ARBA00022840"/>
    </source>
</evidence>
<gene>
    <name evidence="11" type="ORF">FB389_0706</name>
</gene>
<organism evidence="11 12">
    <name type="scientific">Rarobacter incanus</name>
    <dbReference type="NCBI Taxonomy" id="153494"/>
    <lineage>
        <taxon>Bacteria</taxon>
        <taxon>Bacillati</taxon>
        <taxon>Actinomycetota</taxon>
        <taxon>Actinomycetes</taxon>
        <taxon>Micrococcales</taxon>
        <taxon>Rarobacteraceae</taxon>
        <taxon>Rarobacter</taxon>
    </lineage>
</organism>
<evidence type="ECO:0000256" key="6">
    <source>
        <dbReference type="ARBA" id="ARBA00023125"/>
    </source>
</evidence>
<dbReference type="GO" id="GO:0005524">
    <property type="term" value="F:ATP binding"/>
    <property type="evidence" value="ECO:0007669"/>
    <property type="project" value="UniProtKB-KW"/>
</dbReference>
<dbReference type="InterPro" id="IPR045562">
    <property type="entry name" value="RecG_dom3_C"/>
</dbReference>
<evidence type="ECO:0000259" key="10">
    <source>
        <dbReference type="PROSITE" id="PS51194"/>
    </source>
</evidence>
<dbReference type="SUPFAM" id="SSF52540">
    <property type="entry name" value="P-loop containing nucleoside triphosphate hydrolases"/>
    <property type="match status" value="2"/>
</dbReference>